<comment type="caution">
    <text evidence="1">The sequence shown here is derived from an EMBL/GenBank/DDBJ whole genome shotgun (WGS) entry which is preliminary data.</text>
</comment>
<dbReference type="AlphaFoldDB" id="A0A445DT57"/>
<accession>A0A445DT57</accession>
<evidence type="ECO:0000313" key="1">
    <source>
        <dbReference type="EMBL" id="RYR66378.1"/>
    </source>
</evidence>
<gene>
    <name evidence="1" type="ORF">Ahy_A03g012366</name>
</gene>
<evidence type="ECO:0000313" key="2">
    <source>
        <dbReference type="Proteomes" id="UP000289738"/>
    </source>
</evidence>
<keyword evidence="2" id="KW-1185">Reference proteome</keyword>
<dbReference type="EMBL" id="SDMP01000003">
    <property type="protein sequence ID" value="RYR66378.1"/>
    <property type="molecule type" value="Genomic_DNA"/>
</dbReference>
<sequence length="232" mass="27183">MPSTVSNQPSFSYLDVSHYQVGSSSNISRLMVEFRQYIDENHHDLVNLLTQRMTTILNPILADNESKYDRLVKQVERITRIVNYDEGQPILQDLVVDQENIGYNKENWKKITLFLFDEIKMLARCGYFGRDRARNSNFQGRIGDNQNGRQLHHILLLRLIKSIDLSVEIEEADSTEVNYVKEEPIPQDLVVDQENIGYNEENVFNNLEREENIPYLVRRDQNDGEVLNRLHT</sequence>
<organism evidence="1 2">
    <name type="scientific">Arachis hypogaea</name>
    <name type="common">Peanut</name>
    <dbReference type="NCBI Taxonomy" id="3818"/>
    <lineage>
        <taxon>Eukaryota</taxon>
        <taxon>Viridiplantae</taxon>
        <taxon>Streptophyta</taxon>
        <taxon>Embryophyta</taxon>
        <taxon>Tracheophyta</taxon>
        <taxon>Spermatophyta</taxon>
        <taxon>Magnoliopsida</taxon>
        <taxon>eudicotyledons</taxon>
        <taxon>Gunneridae</taxon>
        <taxon>Pentapetalae</taxon>
        <taxon>rosids</taxon>
        <taxon>fabids</taxon>
        <taxon>Fabales</taxon>
        <taxon>Fabaceae</taxon>
        <taxon>Papilionoideae</taxon>
        <taxon>50 kb inversion clade</taxon>
        <taxon>dalbergioids sensu lato</taxon>
        <taxon>Dalbergieae</taxon>
        <taxon>Pterocarpus clade</taxon>
        <taxon>Arachis</taxon>
    </lineage>
</organism>
<name>A0A445DT57_ARAHY</name>
<reference evidence="1 2" key="1">
    <citation type="submission" date="2019-01" db="EMBL/GenBank/DDBJ databases">
        <title>Sequencing of cultivated peanut Arachis hypogaea provides insights into genome evolution and oil improvement.</title>
        <authorList>
            <person name="Chen X."/>
        </authorList>
    </citation>
    <scope>NUCLEOTIDE SEQUENCE [LARGE SCALE GENOMIC DNA]</scope>
    <source>
        <strain evidence="2">cv. Fuhuasheng</strain>
        <tissue evidence="1">Leaves</tissue>
    </source>
</reference>
<protein>
    <submittedName>
        <fullName evidence="1">Uncharacterized protein</fullName>
    </submittedName>
</protein>
<proteinExistence type="predicted"/>
<dbReference type="Proteomes" id="UP000289738">
    <property type="component" value="Chromosome A03"/>
</dbReference>